<evidence type="ECO:0000313" key="2">
    <source>
        <dbReference type="EMBL" id="PTQ45552.1"/>
    </source>
</evidence>
<feature type="compositionally biased region" description="Basic and acidic residues" evidence="1">
    <location>
        <begin position="1"/>
        <end position="13"/>
    </location>
</feature>
<organism evidence="2 3">
    <name type="scientific">Marchantia polymorpha</name>
    <name type="common">Common liverwort</name>
    <name type="synonym">Marchantia aquatica</name>
    <dbReference type="NCBI Taxonomy" id="3197"/>
    <lineage>
        <taxon>Eukaryota</taxon>
        <taxon>Viridiplantae</taxon>
        <taxon>Streptophyta</taxon>
        <taxon>Embryophyta</taxon>
        <taxon>Marchantiophyta</taxon>
        <taxon>Marchantiopsida</taxon>
        <taxon>Marchantiidae</taxon>
        <taxon>Marchantiales</taxon>
        <taxon>Marchantiaceae</taxon>
        <taxon>Marchantia</taxon>
    </lineage>
</organism>
<gene>
    <name evidence="2" type="ORF">MARPO_0014s0087</name>
</gene>
<feature type="compositionally biased region" description="Basic and acidic residues" evidence="1">
    <location>
        <begin position="37"/>
        <end position="61"/>
    </location>
</feature>
<dbReference type="EMBL" id="KZ772686">
    <property type="protein sequence ID" value="PTQ45552.1"/>
    <property type="molecule type" value="Genomic_DNA"/>
</dbReference>
<sequence>MHSSDRYDVRPDVVGRPAGNGPQMHGMPWRRSLSRRRAGERGGDRDRGRGDGGLPGDERSGARKWAASGAPMESGGCNDQSSASAEEDILSGGPTSGSLSLSLPLENVPSVAKFEEEASMEWR</sequence>
<evidence type="ECO:0000313" key="3">
    <source>
        <dbReference type="Proteomes" id="UP000244005"/>
    </source>
</evidence>
<dbReference type="Gramene" id="Mp1g11390.1">
    <property type="protein sequence ID" value="Mp1g11390.1.cds1"/>
    <property type="gene ID" value="Mp1g11390"/>
</dbReference>
<accession>A0A2R6XHH4</accession>
<feature type="compositionally biased region" description="Low complexity" evidence="1">
    <location>
        <begin position="90"/>
        <end position="102"/>
    </location>
</feature>
<dbReference type="AlphaFoldDB" id="A0A2R6XHH4"/>
<dbReference type="Proteomes" id="UP000244005">
    <property type="component" value="Unassembled WGS sequence"/>
</dbReference>
<reference evidence="3" key="1">
    <citation type="journal article" date="2017" name="Cell">
        <title>Insights into land plant evolution garnered from the Marchantia polymorpha genome.</title>
        <authorList>
            <person name="Bowman J.L."/>
            <person name="Kohchi T."/>
            <person name="Yamato K.T."/>
            <person name="Jenkins J."/>
            <person name="Shu S."/>
            <person name="Ishizaki K."/>
            <person name="Yamaoka S."/>
            <person name="Nishihama R."/>
            <person name="Nakamura Y."/>
            <person name="Berger F."/>
            <person name="Adam C."/>
            <person name="Aki S.S."/>
            <person name="Althoff F."/>
            <person name="Araki T."/>
            <person name="Arteaga-Vazquez M.A."/>
            <person name="Balasubrmanian S."/>
            <person name="Barry K."/>
            <person name="Bauer D."/>
            <person name="Boehm C.R."/>
            <person name="Briginshaw L."/>
            <person name="Caballero-Perez J."/>
            <person name="Catarino B."/>
            <person name="Chen F."/>
            <person name="Chiyoda S."/>
            <person name="Chovatia M."/>
            <person name="Davies K.M."/>
            <person name="Delmans M."/>
            <person name="Demura T."/>
            <person name="Dierschke T."/>
            <person name="Dolan L."/>
            <person name="Dorantes-Acosta A.E."/>
            <person name="Eklund D.M."/>
            <person name="Florent S.N."/>
            <person name="Flores-Sandoval E."/>
            <person name="Fujiyama A."/>
            <person name="Fukuzawa H."/>
            <person name="Galik B."/>
            <person name="Grimanelli D."/>
            <person name="Grimwood J."/>
            <person name="Grossniklaus U."/>
            <person name="Hamada T."/>
            <person name="Haseloff J."/>
            <person name="Hetherington A.J."/>
            <person name="Higo A."/>
            <person name="Hirakawa Y."/>
            <person name="Hundley H.N."/>
            <person name="Ikeda Y."/>
            <person name="Inoue K."/>
            <person name="Inoue S.I."/>
            <person name="Ishida S."/>
            <person name="Jia Q."/>
            <person name="Kakita M."/>
            <person name="Kanazawa T."/>
            <person name="Kawai Y."/>
            <person name="Kawashima T."/>
            <person name="Kennedy M."/>
            <person name="Kinose K."/>
            <person name="Kinoshita T."/>
            <person name="Kohara Y."/>
            <person name="Koide E."/>
            <person name="Komatsu K."/>
            <person name="Kopischke S."/>
            <person name="Kubo M."/>
            <person name="Kyozuka J."/>
            <person name="Lagercrantz U."/>
            <person name="Lin S.S."/>
            <person name="Lindquist E."/>
            <person name="Lipzen A.M."/>
            <person name="Lu C.W."/>
            <person name="De Luna E."/>
            <person name="Martienssen R.A."/>
            <person name="Minamino N."/>
            <person name="Mizutani M."/>
            <person name="Mizutani M."/>
            <person name="Mochizuki N."/>
            <person name="Monte I."/>
            <person name="Mosher R."/>
            <person name="Nagasaki H."/>
            <person name="Nakagami H."/>
            <person name="Naramoto S."/>
            <person name="Nishitani K."/>
            <person name="Ohtani M."/>
            <person name="Okamoto T."/>
            <person name="Okumura M."/>
            <person name="Phillips J."/>
            <person name="Pollak B."/>
            <person name="Reinders A."/>
            <person name="Rovekamp M."/>
            <person name="Sano R."/>
            <person name="Sawa S."/>
            <person name="Schmid M.W."/>
            <person name="Shirakawa M."/>
            <person name="Solano R."/>
            <person name="Spunde A."/>
            <person name="Suetsugu N."/>
            <person name="Sugano S."/>
            <person name="Sugiyama A."/>
            <person name="Sun R."/>
            <person name="Suzuki Y."/>
            <person name="Takenaka M."/>
            <person name="Takezawa D."/>
            <person name="Tomogane H."/>
            <person name="Tsuzuki M."/>
            <person name="Ueda T."/>
            <person name="Umeda M."/>
            <person name="Ward J.M."/>
            <person name="Watanabe Y."/>
            <person name="Yazaki K."/>
            <person name="Yokoyama R."/>
            <person name="Yoshitake Y."/>
            <person name="Yotsui I."/>
            <person name="Zachgo S."/>
            <person name="Schmutz J."/>
        </authorList>
    </citation>
    <scope>NUCLEOTIDE SEQUENCE [LARGE SCALE GENOMIC DNA]</scope>
    <source>
        <strain evidence="3">Tak-1</strain>
    </source>
</reference>
<proteinExistence type="predicted"/>
<feature type="region of interest" description="Disordered" evidence="1">
    <location>
        <begin position="1"/>
        <end position="102"/>
    </location>
</feature>
<evidence type="ECO:0000256" key="1">
    <source>
        <dbReference type="SAM" id="MobiDB-lite"/>
    </source>
</evidence>
<keyword evidence="3" id="KW-1185">Reference proteome</keyword>
<name>A0A2R6XHH4_MARPO</name>
<protein>
    <submittedName>
        <fullName evidence="2">Uncharacterized protein</fullName>
    </submittedName>
</protein>